<comment type="caution">
    <text evidence="2">The sequence shown here is derived from an EMBL/GenBank/DDBJ whole genome shotgun (WGS) entry which is preliminary data.</text>
</comment>
<feature type="region of interest" description="Disordered" evidence="1">
    <location>
        <begin position="1"/>
        <end position="32"/>
    </location>
</feature>
<accession>A0ABR1VMH7</accession>
<dbReference type="EMBL" id="JAQQWM010000003">
    <property type="protein sequence ID" value="KAK8072434.1"/>
    <property type="molecule type" value="Genomic_DNA"/>
</dbReference>
<protein>
    <recommendedName>
        <fullName evidence="4">Zn(2)-C6 fungal-type domain-containing protein</fullName>
    </recommendedName>
</protein>
<evidence type="ECO:0008006" key="4">
    <source>
        <dbReference type="Google" id="ProtNLM"/>
    </source>
</evidence>
<evidence type="ECO:0000313" key="3">
    <source>
        <dbReference type="Proteomes" id="UP001446871"/>
    </source>
</evidence>
<keyword evidence="3" id="KW-1185">Reference proteome</keyword>
<feature type="region of interest" description="Disordered" evidence="1">
    <location>
        <begin position="151"/>
        <end position="174"/>
    </location>
</feature>
<sequence length="199" mass="21979">MNAQPRLLPKGGSLGDINVESTPAKWPTKGNRRNHTSIACLTCREKKIKKRCTRLASYQCFLDTLRDGSEEDAEAILHRLRQPVNPLNDQSINDRLKTIETILQRLREAPQNEAADLVKRIRTGKTTGQTEYHQLPKSGRETVPGLMGKPVPGQVGDPDDILPPTGTGNIPSRENISSYLDARSLELSGPTLTDGILYS</sequence>
<dbReference type="Proteomes" id="UP001446871">
    <property type="component" value="Unassembled WGS sequence"/>
</dbReference>
<evidence type="ECO:0000313" key="2">
    <source>
        <dbReference type="EMBL" id="KAK8072434.1"/>
    </source>
</evidence>
<reference evidence="2 3" key="1">
    <citation type="submission" date="2023-01" db="EMBL/GenBank/DDBJ databases">
        <title>Analysis of 21 Apiospora genomes using comparative genomics revels a genus with tremendous synthesis potential of carbohydrate active enzymes and secondary metabolites.</title>
        <authorList>
            <person name="Sorensen T."/>
        </authorList>
    </citation>
    <scope>NUCLEOTIDE SEQUENCE [LARGE SCALE GENOMIC DNA]</scope>
    <source>
        <strain evidence="2 3">CBS 83171</strain>
    </source>
</reference>
<evidence type="ECO:0000256" key="1">
    <source>
        <dbReference type="SAM" id="MobiDB-lite"/>
    </source>
</evidence>
<organism evidence="2 3">
    <name type="scientific">Apiospora saccharicola</name>
    <dbReference type="NCBI Taxonomy" id="335842"/>
    <lineage>
        <taxon>Eukaryota</taxon>
        <taxon>Fungi</taxon>
        <taxon>Dikarya</taxon>
        <taxon>Ascomycota</taxon>
        <taxon>Pezizomycotina</taxon>
        <taxon>Sordariomycetes</taxon>
        <taxon>Xylariomycetidae</taxon>
        <taxon>Amphisphaeriales</taxon>
        <taxon>Apiosporaceae</taxon>
        <taxon>Apiospora</taxon>
    </lineage>
</organism>
<gene>
    <name evidence="2" type="ORF">PG996_005782</name>
</gene>
<name>A0ABR1VMH7_9PEZI</name>
<proteinExistence type="predicted"/>